<keyword evidence="3" id="KW-1185">Reference proteome</keyword>
<reference evidence="2 3" key="1">
    <citation type="journal article" date="2019" name="Commun. Biol.">
        <title>The bagworm genome reveals a unique fibroin gene that provides high tensile strength.</title>
        <authorList>
            <person name="Kono N."/>
            <person name="Nakamura H."/>
            <person name="Ohtoshi R."/>
            <person name="Tomita M."/>
            <person name="Numata K."/>
            <person name="Arakawa K."/>
        </authorList>
    </citation>
    <scope>NUCLEOTIDE SEQUENCE [LARGE SCALE GENOMIC DNA]</scope>
</reference>
<feature type="region of interest" description="Disordered" evidence="1">
    <location>
        <begin position="115"/>
        <end position="134"/>
    </location>
</feature>
<organism evidence="2 3">
    <name type="scientific">Eumeta variegata</name>
    <name type="common">Bagworm moth</name>
    <name type="synonym">Eumeta japonica</name>
    <dbReference type="NCBI Taxonomy" id="151549"/>
    <lineage>
        <taxon>Eukaryota</taxon>
        <taxon>Metazoa</taxon>
        <taxon>Ecdysozoa</taxon>
        <taxon>Arthropoda</taxon>
        <taxon>Hexapoda</taxon>
        <taxon>Insecta</taxon>
        <taxon>Pterygota</taxon>
        <taxon>Neoptera</taxon>
        <taxon>Endopterygota</taxon>
        <taxon>Lepidoptera</taxon>
        <taxon>Glossata</taxon>
        <taxon>Ditrysia</taxon>
        <taxon>Tineoidea</taxon>
        <taxon>Psychidae</taxon>
        <taxon>Oiketicinae</taxon>
        <taxon>Eumeta</taxon>
    </lineage>
</organism>
<protein>
    <submittedName>
        <fullName evidence="2">Uncharacterized protein</fullName>
    </submittedName>
</protein>
<dbReference type="AlphaFoldDB" id="A0A4C1XZY9"/>
<gene>
    <name evidence="2" type="ORF">EVAR_98250_1</name>
</gene>
<evidence type="ECO:0000313" key="3">
    <source>
        <dbReference type="Proteomes" id="UP000299102"/>
    </source>
</evidence>
<dbReference type="EMBL" id="BGZK01001032">
    <property type="protein sequence ID" value="GBP69178.1"/>
    <property type="molecule type" value="Genomic_DNA"/>
</dbReference>
<accession>A0A4C1XZY9</accession>
<comment type="caution">
    <text evidence="2">The sequence shown here is derived from an EMBL/GenBank/DDBJ whole genome shotgun (WGS) entry which is preliminary data.</text>
</comment>
<feature type="compositionally biased region" description="Polar residues" evidence="1">
    <location>
        <begin position="115"/>
        <end position="125"/>
    </location>
</feature>
<dbReference type="Proteomes" id="UP000299102">
    <property type="component" value="Unassembled WGS sequence"/>
</dbReference>
<name>A0A4C1XZY9_EUMVA</name>
<evidence type="ECO:0000313" key="2">
    <source>
        <dbReference type="EMBL" id="GBP69178.1"/>
    </source>
</evidence>
<sequence length="134" mass="14381">MFPPKRPAGSSGVSGVHCPCEEKLFERSRGKLCDSGRTEIIVEATLITSRFEDADREPPGTRRTVQRCVSWGISAPAKTAERRPIIGLRNETQSDAAPTYPVSGRRGGPIAIRATSQAVANSRPESASYAGRVA</sequence>
<proteinExistence type="predicted"/>
<evidence type="ECO:0000256" key="1">
    <source>
        <dbReference type="SAM" id="MobiDB-lite"/>
    </source>
</evidence>